<proteinExistence type="predicted"/>
<accession>A0A7R9AC50</accession>
<dbReference type="Pfam" id="PF00644">
    <property type="entry name" value="PARP"/>
    <property type="match status" value="1"/>
</dbReference>
<dbReference type="SUPFAM" id="SSF56399">
    <property type="entry name" value="ADP-ribosylation"/>
    <property type="match status" value="1"/>
</dbReference>
<dbReference type="Gene3D" id="6.20.320.10">
    <property type="match status" value="1"/>
</dbReference>
<feature type="domain" description="PARP catalytic" evidence="2">
    <location>
        <begin position="1"/>
        <end position="188"/>
    </location>
</feature>
<dbReference type="EC" id="2.4.2.-" evidence="1"/>
<keyword evidence="1" id="KW-0520">NAD</keyword>
<organism evidence="3">
    <name type="scientific">Darwinula stevensoni</name>
    <dbReference type="NCBI Taxonomy" id="69355"/>
    <lineage>
        <taxon>Eukaryota</taxon>
        <taxon>Metazoa</taxon>
        <taxon>Ecdysozoa</taxon>
        <taxon>Arthropoda</taxon>
        <taxon>Crustacea</taxon>
        <taxon>Oligostraca</taxon>
        <taxon>Ostracoda</taxon>
        <taxon>Podocopa</taxon>
        <taxon>Podocopida</taxon>
        <taxon>Darwinulocopina</taxon>
        <taxon>Darwinuloidea</taxon>
        <taxon>Darwinulidae</taxon>
        <taxon>Darwinula</taxon>
    </lineage>
</organism>
<dbReference type="PANTHER" id="PTHR45740">
    <property type="entry name" value="POLY [ADP-RIBOSE] POLYMERASE"/>
    <property type="match status" value="1"/>
</dbReference>
<dbReference type="GO" id="GO:0003950">
    <property type="term" value="F:NAD+ poly-ADP-ribosyltransferase activity"/>
    <property type="evidence" value="ECO:0007669"/>
    <property type="project" value="UniProtKB-UniRule"/>
</dbReference>
<keyword evidence="1" id="KW-0808">Transferase</keyword>
<dbReference type="GO" id="GO:0005634">
    <property type="term" value="C:nucleus"/>
    <property type="evidence" value="ECO:0007669"/>
    <property type="project" value="TreeGrafter"/>
</dbReference>
<dbReference type="InterPro" id="IPR012317">
    <property type="entry name" value="Poly(ADP-ribose)pol_cat_dom"/>
</dbReference>
<dbReference type="Proteomes" id="UP000677054">
    <property type="component" value="Unassembled WGS sequence"/>
</dbReference>
<dbReference type="AlphaFoldDB" id="A0A7R9AC50"/>
<dbReference type="Gene3D" id="3.90.228.10">
    <property type="match status" value="1"/>
</dbReference>
<dbReference type="EMBL" id="CAJPEV010003463">
    <property type="protein sequence ID" value="CAG0899807.1"/>
    <property type="molecule type" value="Genomic_DNA"/>
</dbReference>
<keyword evidence="4" id="KW-1185">Reference proteome</keyword>
<dbReference type="GO" id="GO:1990404">
    <property type="term" value="F:NAD+-protein mono-ADP-ribosyltransferase activity"/>
    <property type="evidence" value="ECO:0007669"/>
    <property type="project" value="TreeGrafter"/>
</dbReference>
<dbReference type="EMBL" id="LR902980">
    <property type="protein sequence ID" value="CAD7251329.1"/>
    <property type="molecule type" value="Genomic_DNA"/>
</dbReference>
<evidence type="ECO:0000313" key="3">
    <source>
        <dbReference type="EMBL" id="CAD7251329.1"/>
    </source>
</evidence>
<dbReference type="PANTHER" id="PTHR45740:SF17">
    <property type="entry name" value="POLY [ADP-RIBOSE] POLYMERASE TANKYRASE-2-LIKE"/>
    <property type="match status" value="1"/>
</dbReference>
<sequence length="188" mass="22161">MQKTIQNHGDGFHFYKYNIEKIERIKNDALMKKYNKKMKEFLKNKSRMVNEKELFHGSPNADDIVHEGFDEKQSTDGMYGRGIYFAEDSSKSNKYVFPRDWSCLKHGSIKIQRRRCYECKRKMLLCKVMLGKSKNMTKKLRKDDVLAGYDSVTGRAAKDGLNYEEYVVYRGEQAYPEYVITYTIVKPD</sequence>
<keyword evidence="1" id="KW-0328">Glycosyltransferase</keyword>
<evidence type="ECO:0000259" key="2">
    <source>
        <dbReference type="PROSITE" id="PS51059"/>
    </source>
</evidence>
<dbReference type="InterPro" id="IPR051712">
    <property type="entry name" value="ARTD-AVP"/>
</dbReference>
<protein>
    <recommendedName>
        <fullName evidence="1">Poly [ADP-ribose] polymerase</fullName>
        <shortName evidence="1">PARP</shortName>
        <ecNumber evidence="1">2.4.2.-</ecNumber>
    </recommendedName>
</protein>
<name>A0A7R9AC50_9CRUS</name>
<reference evidence="3" key="1">
    <citation type="submission" date="2020-11" db="EMBL/GenBank/DDBJ databases">
        <authorList>
            <person name="Tran Van P."/>
        </authorList>
    </citation>
    <scope>NUCLEOTIDE SEQUENCE</scope>
</reference>
<evidence type="ECO:0000313" key="4">
    <source>
        <dbReference type="Proteomes" id="UP000677054"/>
    </source>
</evidence>
<gene>
    <name evidence="3" type="ORF">DSTB1V02_LOCUS11096</name>
</gene>
<evidence type="ECO:0000256" key="1">
    <source>
        <dbReference type="RuleBase" id="RU362114"/>
    </source>
</evidence>
<dbReference type="OrthoDB" id="4772757at2759"/>
<dbReference type="PROSITE" id="PS51059">
    <property type="entry name" value="PARP_CATALYTIC"/>
    <property type="match status" value="1"/>
</dbReference>